<evidence type="ECO:0000313" key="3">
    <source>
        <dbReference type="Proteomes" id="UP000269774"/>
    </source>
</evidence>
<name>A0A3M2HP76_9GAMM</name>
<keyword evidence="3" id="KW-1185">Reference proteome</keyword>
<dbReference type="PANTHER" id="PTHR33525:SF6">
    <property type="entry name" value="HDOD DOMAIN-CONTAINING PROTEIN"/>
    <property type="match status" value="1"/>
</dbReference>
<feature type="domain" description="HDOD" evidence="1">
    <location>
        <begin position="13"/>
        <end position="204"/>
    </location>
</feature>
<proteinExistence type="predicted"/>
<dbReference type="PANTHER" id="PTHR33525">
    <property type="match status" value="1"/>
</dbReference>
<dbReference type="AlphaFoldDB" id="A0A3M2HP76"/>
<dbReference type="PROSITE" id="PS51833">
    <property type="entry name" value="HDOD"/>
    <property type="match status" value="1"/>
</dbReference>
<dbReference type="Gene3D" id="1.10.3210.10">
    <property type="entry name" value="Hypothetical protein af1432"/>
    <property type="match status" value="1"/>
</dbReference>
<dbReference type="CDD" id="cd00077">
    <property type="entry name" value="HDc"/>
    <property type="match status" value="1"/>
</dbReference>
<evidence type="ECO:0000313" key="2">
    <source>
        <dbReference type="EMBL" id="RMH89713.1"/>
    </source>
</evidence>
<reference evidence="2 3" key="1">
    <citation type="submission" date="2018-10" db="EMBL/GenBank/DDBJ databases">
        <title>Pseudomonas zhaodongensis NEAU-ST5-21(T) genome.</title>
        <authorList>
            <person name="Peng J."/>
            <person name="Liu Z.-P."/>
        </authorList>
    </citation>
    <scope>NUCLEOTIDE SEQUENCE [LARGE SCALE GENOMIC DNA]</scope>
    <source>
        <strain evidence="2 3">NEAU-ST5-21</strain>
    </source>
</reference>
<dbReference type="EMBL" id="RFFM01000002">
    <property type="protein sequence ID" value="RMH89713.1"/>
    <property type="molecule type" value="Genomic_DNA"/>
</dbReference>
<gene>
    <name evidence="2" type="ORF">EA797_09140</name>
</gene>
<organism evidence="2 3">
    <name type="scientific">Stutzerimonas zhaodongensis</name>
    <dbReference type="NCBI Taxonomy" id="1176257"/>
    <lineage>
        <taxon>Bacteria</taxon>
        <taxon>Pseudomonadati</taxon>
        <taxon>Pseudomonadota</taxon>
        <taxon>Gammaproteobacteria</taxon>
        <taxon>Pseudomonadales</taxon>
        <taxon>Pseudomonadaceae</taxon>
        <taxon>Stutzerimonas</taxon>
    </lineage>
</organism>
<dbReference type="InterPro" id="IPR052340">
    <property type="entry name" value="RNase_Y/CdgJ"/>
</dbReference>
<dbReference type="InterPro" id="IPR003607">
    <property type="entry name" value="HD/PDEase_dom"/>
</dbReference>
<dbReference type="RefSeq" id="WP_122164909.1">
    <property type="nucleotide sequence ID" value="NZ_JAMOIB010000005.1"/>
</dbReference>
<sequence>MQVDDLFASLHQLPNVPKVAQDLIQQFDNPNTSIEAVARNIACDPVISARVLRLANSSRFRGARESTSVEDAALRLGFNTLRTLVLASAFTSAFKLQTGFNLKAFWYHSFLVANISRLLAKQVGADVETAFTCGMLHGIGELLIQTGAPHLVGSMDDRTTSSPGRAANETLQLGFGYPEVGAELARRWQLPKVLQEAIAYQARPLQAPKGSTLPYVVAQSVALAQALQDHGGDIDLALESVKGPLTENMDRAALSKSLPGAIEAANVFVELV</sequence>
<protein>
    <submittedName>
        <fullName evidence="2">HDOD domain-containing protein</fullName>
    </submittedName>
</protein>
<dbReference type="InterPro" id="IPR013976">
    <property type="entry name" value="HDOD"/>
</dbReference>
<dbReference type="Proteomes" id="UP000269774">
    <property type="component" value="Unassembled WGS sequence"/>
</dbReference>
<dbReference type="OrthoDB" id="9770715at2"/>
<comment type="caution">
    <text evidence="2">The sequence shown here is derived from an EMBL/GenBank/DDBJ whole genome shotgun (WGS) entry which is preliminary data.</text>
</comment>
<dbReference type="SUPFAM" id="SSF109604">
    <property type="entry name" value="HD-domain/PDEase-like"/>
    <property type="match status" value="1"/>
</dbReference>
<accession>A0A3M2HP76</accession>
<evidence type="ECO:0000259" key="1">
    <source>
        <dbReference type="PROSITE" id="PS51833"/>
    </source>
</evidence>
<dbReference type="Pfam" id="PF08668">
    <property type="entry name" value="HDOD"/>
    <property type="match status" value="1"/>
</dbReference>